<sequence length="82" mass="9244">MHIPFWWAKYYILSQPATRQLGPNSNGADWVANTRNDDRAYVRYTVNSTGAIEYLCLAPNTHVNFTADYTVTGIRIDTAATC</sequence>
<evidence type="ECO:0008006" key="3">
    <source>
        <dbReference type="Google" id="ProtNLM"/>
    </source>
</evidence>
<name>A0ABU8GCZ1_9ACTN</name>
<comment type="caution">
    <text evidence="1">The sequence shown here is derived from an EMBL/GenBank/DDBJ whole genome shotgun (WGS) entry which is preliminary data.</text>
</comment>
<keyword evidence="2" id="KW-1185">Reference proteome</keyword>
<evidence type="ECO:0000313" key="1">
    <source>
        <dbReference type="EMBL" id="MEI5611073.1"/>
    </source>
</evidence>
<protein>
    <recommendedName>
        <fullName evidence="3">Secreted protein</fullName>
    </recommendedName>
</protein>
<accession>A0ABU8GCZ1</accession>
<organism evidence="1 2">
    <name type="scientific">Streptomyces brasiliscabiei</name>
    <dbReference type="NCBI Taxonomy" id="2736302"/>
    <lineage>
        <taxon>Bacteria</taxon>
        <taxon>Bacillati</taxon>
        <taxon>Actinomycetota</taxon>
        <taxon>Actinomycetes</taxon>
        <taxon>Kitasatosporales</taxon>
        <taxon>Streptomycetaceae</taxon>
        <taxon>Streptomyces</taxon>
    </lineage>
</organism>
<reference evidence="1 2" key="1">
    <citation type="submission" date="2024-03" db="EMBL/GenBank/DDBJ databases">
        <title>First Report of Pectobacterium brasiliscabiei causing potato scab in china.</title>
        <authorList>
            <person name="Handique U."/>
        </authorList>
    </citation>
    <scope>NUCLEOTIDE SEQUENCE [LARGE SCALE GENOMIC DNA]</scope>
    <source>
        <strain evidence="1 2">ZRIMU1503</strain>
    </source>
</reference>
<gene>
    <name evidence="1" type="ORF">WB403_18070</name>
</gene>
<dbReference type="Proteomes" id="UP001365781">
    <property type="component" value="Unassembled WGS sequence"/>
</dbReference>
<dbReference type="EMBL" id="JBBAYM010000011">
    <property type="protein sequence ID" value="MEI5611073.1"/>
    <property type="molecule type" value="Genomic_DNA"/>
</dbReference>
<proteinExistence type="predicted"/>
<evidence type="ECO:0000313" key="2">
    <source>
        <dbReference type="Proteomes" id="UP001365781"/>
    </source>
</evidence>
<dbReference type="RefSeq" id="WP_336539104.1">
    <property type="nucleotide sequence ID" value="NZ_JBBAYL010000019.1"/>
</dbReference>